<dbReference type="InterPro" id="IPR033891">
    <property type="entry name" value="TTC38"/>
</dbReference>
<comment type="similarity">
    <text evidence="1">Belongs to the TTC38 family.</text>
</comment>
<dbReference type="PANTHER" id="PTHR16263:SF4">
    <property type="entry name" value="TETRATRICOPEPTIDE REPEAT PROTEIN 38"/>
    <property type="match status" value="1"/>
</dbReference>
<sequence>MGKEEALKFDKWGYPVNTTSNHCISAINDFYDQVLNYGRKRSIILDAPVHDESCVLGNTLAAYFSFSSQPSEALSFLQSAKSHYDEATDYEKAVFDAVSCMISDDMDDDVALEFHFKLLRDFPKDLSSLKRAQVLCFYMGLPNPSLDLVQQVLPENEEEAYIHGMLSFPLLELGQMEEAERAARKALEINKQDVWAQHCLCHVLQHECRFAEAVQFMEDCSPSWSSCSSFMYTHNWWHVALCYLEGHSPVAKVLDVYDHRIMREIDRTDATRPEVYLNALGLLLRLHIRGQITLFEDRLKNLAELLTDKSLWYLEWQLDLFILWALTCTDKLPAAQELLKGLKLRVSNMSDKKQQQFQRGLCLAETIYEYGRGNDERALQLLGSDFVACDYKAIGASDEQIDVFNEVWYILLLNTGKAAKVIEAIEKRLKTRDGVPFLWRLLEKGYSMMGREEAARAADKANHLERIYFQ</sequence>
<dbReference type="Gramene" id="AUR62026479-RA">
    <property type="protein sequence ID" value="AUR62026479-RA:cds"/>
    <property type="gene ID" value="AUR62026479"/>
</dbReference>
<proteinExistence type="inferred from homology"/>
<evidence type="ECO:0000256" key="2">
    <source>
        <dbReference type="ARBA" id="ARBA00019992"/>
    </source>
</evidence>
<evidence type="ECO:0000256" key="1">
    <source>
        <dbReference type="ARBA" id="ARBA00005857"/>
    </source>
</evidence>
<dbReference type="RefSeq" id="XP_021747976.1">
    <property type="nucleotide sequence ID" value="XM_021892284.1"/>
</dbReference>
<accession>A0A803MBL2</accession>
<dbReference type="EnsemblPlants" id="AUR62026479-RA">
    <property type="protein sequence ID" value="AUR62026479-RA:cds"/>
    <property type="gene ID" value="AUR62026479"/>
</dbReference>
<dbReference type="InterPro" id="IPR011990">
    <property type="entry name" value="TPR-like_helical_dom_sf"/>
</dbReference>
<name>A0A803MBL2_CHEQI</name>
<dbReference type="CDD" id="cd05804">
    <property type="entry name" value="StaR_like"/>
    <property type="match status" value="1"/>
</dbReference>
<keyword evidence="4" id="KW-0802">TPR repeat</keyword>
<protein>
    <recommendedName>
        <fullName evidence="2">Tetratricopeptide repeat protein 38</fullName>
    </recommendedName>
</protein>
<keyword evidence="6" id="KW-1185">Reference proteome</keyword>
<dbReference type="RefSeq" id="XP_021747975.1">
    <property type="nucleotide sequence ID" value="XM_021892283.1"/>
</dbReference>
<evidence type="ECO:0000313" key="6">
    <source>
        <dbReference type="Proteomes" id="UP000596660"/>
    </source>
</evidence>
<dbReference type="PANTHER" id="PTHR16263">
    <property type="entry name" value="TETRATRICOPEPTIDE REPEAT PROTEIN 38"/>
    <property type="match status" value="1"/>
</dbReference>
<organism evidence="5 6">
    <name type="scientific">Chenopodium quinoa</name>
    <name type="common">Quinoa</name>
    <dbReference type="NCBI Taxonomy" id="63459"/>
    <lineage>
        <taxon>Eukaryota</taxon>
        <taxon>Viridiplantae</taxon>
        <taxon>Streptophyta</taxon>
        <taxon>Embryophyta</taxon>
        <taxon>Tracheophyta</taxon>
        <taxon>Spermatophyta</taxon>
        <taxon>Magnoliopsida</taxon>
        <taxon>eudicotyledons</taxon>
        <taxon>Gunneridae</taxon>
        <taxon>Pentapetalae</taxon>
        <taxon>Caryophyllales</taxon>
        <taxon>Chenopodiaceae</taxon>
        <taxon>Chenopodioideae</taxon>
        <taxon>Atripliceae</taxon>
        <taxon>Chenopodium</taxon>
    </lineage>
</organism>
<evidence type="ECO:0000313" key="5">
    <source>
        <dbReference type="EnsemblPlants" id="AUR62026479-RA:cds"/>
    </source>
</evidence>
<dbReference type="Gene3D" id="1.25.40.10">
    <property type="entry name" value="Tetratricopeptide repeat domain"/>
    <property type="match status" value="1"/>
</dbReference>
<dbReference type="AlphaFoldDB" id="A0A803MBL2"/>
<reference evidence="5" key="2">
    <citation type="submission" date="2021-03" db="UniProtKB">
        <authorList>
            <consortium name="EnsemblPlants"/>
        </authorList>
    </citation>
    <scope>IDENTIFICATION</scope>
</reference>
<dbReference type="OrthoDB" id="1427555at2759"/>
<reference evidence="5" key="1">
    <citation type="journal article" date="2017" name="Nature">
        <title>The genome of Chenopodium quinoa.</title>
        <authorList>
            <person name="Jarvis D.E."/>
            <person name="Ho Y.S."/>
            <person name="Lightfoot D.J."/>
            <person name="Schmoeckel S.M."/>
            <person name="Li B."/>
            <person name="Borm T.J.A."/>
            <person name="Ohyanagi H."/>
            <person name="Mineta K."/>
            <person name="Michell C.T."/>
            <person name="Saber N."/>
            <person name="Kharbatia N.M."/>
            <person name="Rupper R.R."/>
            <person name="Sharp A.R."/>
            <person name="Dally N."/>
            <person name="Boughton B.A."/>
            <person name="Woo Y.H."/>
            <person name="Gao G."/>
            <person name="Schijlen E.G.W.M."/>
            <person name="Guo X."/>
            <person name="Momin A.A."/>
            <person name="Negrao S."/>
            <person name="Al-Babili S."/>
            <person name="Gehring C."/>
            <person name="Roessner U."/>
            <person name="Jung C."/>
            <person name="Murphy K."/>
            <person name="Arold S.T."/>
            <person name="Gojobori T."/>
            <person name="van der Linden C.G."/>
            <person name="van Loo E.N."/>
            <person name="Jellen E.N."/>
            <person name="Maughan P.J."/>
            <person name="Tester M."/>
        </authorList>
    </citation>
    <scope>NUCLEOTIDE SEQUENCE [LARGE SCALE GENOMIC DNA]</scope>
    <source>
        <strain evidence="5">cv. PI 614886</strain>
    </source>
</reference>
<dbReference type="Proteomes" id="UP000596660">
    <property type="component" value="Unplaced"/>
</dbReference>
<dbReference type="OMA" id="YAFNDVH"/>
<dbReference type="KEGG" id="cqi:110713848"/>
<dbReference type="GeneID" id="110713848"/>
<evidence type="ECO:0000256" key="4">
    <source>
        <dbReference type="ARBA" id="ARBA00022803"/>
    </source>
</evidence>
<evidence type="ECO:0000256" key="3">
    <source>
        <dbReference type="ARBA" id="ARBA00022737"/>
    </source>
</evidence>
<gene>
    <name evidence="5" type="primary">LOC110713848</name>
</gene>
<dbReference type="SUPFAM" id="SSF48452">
    <property type="entry name" value="TPR-like"/>
    <property type="match status" value="1"/>
</dbReference>
<keyword evidence="3" id="KW-0677">Repeat</keyword>